<gene>
    <name evidence="6" type="ORF">Daesc_001879</name>
</gene>
<dbReference type="InterPro" id="IPR011990">
    <property type="entry name" value="TPR-like_helical_dom_sf"/>
</dbReference>
<feature type="repeat" description="ANK" evidence="3">
    <location>
        <begin position="517"/>
        <end position="549"/>
    </location>
</feature>
<evidence type="ECO:0000256" key="2">
    <source>
        <dbReference type="ARBA" id="ARBA00023043"/>
    </source>
</evidence>
<feature type="region of interest" description="Disordered" evidence="4">
    <location>
        <begin position="716"/>
        <end position="739"/>
    </location>
</feature>
<sequence length="753" mass="84842">MDPLSISAGVAQVVTLAGTLIKCLNRFIVKTRNIRDSIQEVHDEIFTLQVALSEIQNMLKKRPKQLSFERDHHANIHRIIQLCQKSLETLCRELPELKDKAGAFERIRRSLEHSLKEERVVEIIHHIRSYKTVLQLSLTTISLGALWQTASSQNQIQAEIRKLTDAIRLSHLFAGHRRDVPLVQTRSSGSHIETGDIDENTLERVISDWRKTADDVATAFTLNETDRASIDTHSIQNSLMSVDTLPLYQEDAFDPEPDCRNTQSGEILDFQLKANRDVVRNLLQSGIFVKAAIYQHRGIELMKQLLETHDSYRADGTSNENLMNMKEELADIFSQCDSFEYHNKAKTVLEQLIAEVVKAEESQVDNNRRARLYHKLGAIYFKRGNVEHATTFLKRAFNGRIEINPRPRELIEETAELLVRVLQQAQVHDEARGIRDWVRHELRHEAIPSPSPTQTAPNDPNTNGLTYAYQWCKDQGSKFARPSIIRFVLTHKRIMAAGTHVNVDSKTFSFDYCDPILGMTPMHKAIQDGNIEVLQHMVSNVAHVEQRDASGSTLLHVAASKRERDICTMLLEERHADPNVVDHSDMTPLHKCQTNKGGVQVAELLFRRCPDLIDRVDVMGKTALYMACEKGNRKMVQSLLSQGRASPDIQGPGKRTPLIVAIDLAAQDSQKIRIVEQLLKHNADPNIADADGRTAFIAAKNAGLAASEIRRMLSSVPRRTSTATMNSASSSSRRNTTSNNSGIYSLAELALSR</sequence>
<feature type="domain" description="Azaphilone pigments biosynthesis cluster protein L N-terminal" evidence="5">
    <location>
        <begin position="1"/>
        <end position="161"/>
    </location>
</feature>
<evidence type="ECO:0000256" key="3">
    <source>
        <dbReference type="PROSITE-ProRule" id="PRU00023"/>
    </source>
</evidence>
<protein>
    <recommendedName>
        <fullName evidence="5">Azaphilone pigments biosynthesis cluster protein L N-terminal domain-containing protein</fullName>
    </recommendedName>
</protein>
<dbReference type="PROSITE" id="PS50088">
    <property type="entry name" value="ANK_REPEAT"/>
    <property type="match status" value="3"/>
</dbReference>
<dbReference type="Gene3D" id="1.25.40.10">
    <property type="entry name" value="Tetratricopeptide repeat domain"/>
    <property type="match status" value="1"/>
</dbReference>
<name>A0AAX6MVA4_9PEZI</name>
<accession>A0AAX6MVA4</accession>
<feature type="repeat" description="ANK" evidence="3">
    <location>
        <begin position="550"/>
        <end position="583"/>
    </location>
</feature>
<dbReference type="PANTHER" id="PTHR24198:SF165">
    <property type="entry name" value="ANKYRIN REPEAT-CONTAINING PROTEIN-RELATED"/>
    <property type="match status" value="1"/>
</dbReference>
<evidence type="ECO:0000256" key="4">
    <source>
        <dbReference type="SAM" id="MobiDB-lite"/>
    </source>
</evidence>
<dbReference type="SUPFAM" id="SSF48403">
    <property type="entry name" value="Ankyrin repeat"/>
    <property type="match status" value="1"/>
</dbReference>
<organism evidence="6 7">
    <name type="scientific">Daldinia eschscholtzii</name>
    <dbReference type="NCBI Taxonomy" id="292717"/>
    <lineage>
        <taxon>Eukaryota</taxon>
        <taxon>Fungi</taxon>
        <taxon>Dikarya</taxon>
        <taxon>Ascomycota</taxon>
        <taxon>Pezizomycotina</taxon>
        <taxon>Sordariomycetes</taxon>
        <taxon>Xylariomycetidae</taxon>
        <taxon>Xylariales</taxon>
        <taxon>Hypoxylaceae</taxon>
        <taxon>Daldinia</taxon>
    </lineage>
</organism>
<feature type="repeat" description="ANK" evidence="3">
    <location>
        <begin position="619"/>
        <end position="643"/>
    </location>
</feature>
<dbReference type="Gene3D" id="1.25.40.20">
    <property type="entry name" value="Ankyrin repeat-containing domain"/>
    <property type="match status" value="1"/>
</dbReference>
<dbReference type="EMBL" id="JBANMG010000002">
    <property type="protein sequence ID" value="KAK6956600.1"/>
    <property type="molecule type" value="Genomic_DNA"/>
</dbReference>
<dbReference type="Pfam" id="PF12796">
    <property type="entry name" value="Ank_2"/>
    <property type="match status" value="1"/>
</dbReference>
<keyword evidence="7" id="KW-1185">Reference proteome</keyword>
<proteinExistence type="predicted"/>
<reference evidence="6 7" key="1">
    <citation type="journal article" date="2024" name="Front Chem Biol">
        <title>Unveiling the potential of Daldinia eschscholtzii MFLUCC 19-0629 through bioactivity and bioinformatics studies for enhanced sustainable agriculture production.</title>
        <authorList>
            <person name="Brooks S."/>
            <person name="Weaver J.A."/>
            <person name="Klomchit A."/>
            <person name="Alharthi S.A."/>
            <person name="Onlamun T."/>
            <person name="Nurani R."/>
            <person name="Vong T.K."/>
            <person name="Alberti F."/>
            <person name="Greco C."/>
        </authorList>
    </citation>
    <scope>NUCLEOTIDE SEQUENCE [LARGE SCALE GENOMIC DNA]</scope>
    <source>
        <strain evidence="6">MFLUCC 19-0629</strain>
    </source>
</reference>
<dbReference type="SMART" id="SM00248">
    <property type="entry name" value="ANK"/>
    <property type="match status" value="5"/>
</dbReference>
<feature type="compositionally biased region" description="Low complexity" evidence="4">
    <location>
        <begin position="718"/>
        <end position="739"/>
    </location>
</feature>
<dbReference type="PRINTS" id="PR01415">
    <property type="entry name" value="ANKYRIN"/>
</dbReference>
<dbReference type="Pfam" id="PF00023">
    <property type="entry name" value="Ank"/>
    <property type="match status" value="2"/>
</dbReference>
<evidence type="ECO:0000256" key="1">
    <source>
        <dbReference type="ARBA" id="ARBA00022737"/>
    </source>
</evidence>
<evidence type="ECO:0000313" key="7">
    <source>
        <dbReference type="Proteomes" id="UP001369815"/>
    </source>
</evidence>
<keyword evidence="2 3" id="KW-0040">ANK repeat</keyword>
<dbReference type="AlphaFoldDB" id="A0AAX6MVA4"/>
<dbReference type="PROSITE" id="PS50297">
    <property type="entry name" value="ANK_REP_REGION"/>
    <property type="match status" value="2"/>
</dbReference>
<dbReference type="PANTHER" id="PTHR24198">
    <property type="entry name" value="ANKYRIN REPEAT AND PROTEIN KINASE DOMAIN-CONTAINING PROTEIN"/>
    <property type="match status" value="1"/>
</dbReference>
<dbReference type="InterPro" id="IPR031348">
    <property type="entry name" value="PigL_N"/>
</dbReference>
<evidence type="ECO:0000313" key="6">
    <source>
        <dbReference type="EMBL" id="KAK6956600.1"/>
    </source>
</evidence>
<keyword evidence="1" id="KW-0677">Repeat</keyword>
<evidence type="ECO:0000259" key="5">
    <source>
        <dbReference type="Pfam" id="PF17111"/>
    </source>
</evidence>
<dbReference type="Pfam" id="PF17111">
    <property type="entry name" value="PigL_N"/>
    <property type="match status" value="1"/>
</dbReference>
<dbReference type="InterPro" id="IPR036770">
    <property type="entry name" value="Ankyrin_rpt-contain_sf"/>
</dbReference>
<comment type="caution">
    <text evidence="6">The sequence shown here is derived from an EMBL/GenBank/DDBJ whole genome shotgun (WGS) entry which is preliminary data.</text>
</comment>
<dbReference type="Proteomes" id="UP001369815">
    <property type="component" value="Unassembled WGS sequence"/>
</dbReference>
<dbReference type="InterPro" id="IPR002110">
    <property type="entry name" value="Ankyrin_rpt"/>
</dbReference>